<gene>
    <name evidence="2" type="ORF">BJB45_07965</name>
</gene>
<protein>
    <recommendedName>
        <fullName evidence="4">Type II toxin-antitoxin system HicA family toxin</fullName>
    </recommendedName>
</protein>
<dbReference type="EMBL" id="AVBC01000018">
    <property type="protein sequence ID" value="ERL52478.1"/>
    <property type="molecule type" value="Genomic_DNA"/>
</dbReference>
<dbReference type="KEGG" id="hhu:AR456_18975"/>
<proteinExistence type="predicted"/>
<accession>W1NAF6</accession>
<dbReference type="OrthoDB" id="8527745at2"/>
<name>W1NAF6_9GAMM</name>
<dbReference type="Proteomes" id="UP000019113">
    <property type="component" value="Unassembled WGS sequence"/>
</dbReference>
<dbReference type="AlphaFoldDB" id="W1NAF6"/>
<evidence type="ECO:0000313" key="3">
    <source>
        <dbReference type="Proteomes" id="UP000019113"/>
    </source>
</evidence>
<keyword evidence="3" id="KW-1185">Reference proteome</keyword>
<sequence>MAKQYGKGLQKVVRFAEAHNWHIERTRGGHIKLTKPGMPPVFTSYSPSDARSQRNAIALLRRVQRSSGVRRES</sequence>
<reference evidence="2 3" key="1">
    <citation type="submission" date="2013-08" db="EMBL/GenBank/DDBJ databases">
        <title>draft genome of Halomonas huanghegensis, strain BJGMM-B45T.</title>
        <authorList>
            <person name="Miao C."/>
            <person name="Wan Y."/>
            <person name="Jin W."/>
        </authorList>
    </citation>
    <scope>NUCLEOTIDE SEQUENCE [LARGE SCALE GENOMIC DNA]</scope>
    <source>
        <strain evidence="2 3">BJGMM-B45</strain>
    </source>
</reference>
<organism evidence="2 3">
    <name type="scientific">Halomonas huangheensis</name>
    <dbReference type="NCBI Taxonomy" id="1178482"/>
    <lineage>
        <taxon>Bacteria</taxon>
        <taxon>Pseudomonadati</taxon>
        <taxon>Pseudomonadota</taxon>
        <taxon>Gammaproteobacteria</taxon>
        <taxon>Oceanospirillales</taxon>
        <taxon>Halomonadaceae</taxon>
        <taxon>Halomonas</taxon>
    </lineage>
</organism>
<evidence type="ECO:0000313" key="2">
    <source>
        <dbReference type="EMBL" id="ERL52478.1"/>
    </source>
</evidence>
<feature type="region of interest" description="Disordered" evidence="1">
    <location>
        <begin position="30"/>
        <end position="49"/>
    </location>
</feature>
<dbReference type="STRING" id="1178482.AR456_18975"/>
<evidence type="ECO:0000256" key="1">
    <source>
        <dbReference type="SAM" id="MobiDB-lite"/>
    </source>
</evidence>
<evidence type="ECO:0008006" key="4">
    <source>
        <dbReference type="Google" id="ProtNLM"/>
    </source>
</evidence>
<dbReference type="RefSeq" id="WP_021817719.1">
    <property type="nucleotide sequence ID" value="NZ_AVBC01000018.1"/>
</dbReference>
<comment type="caution">
    <text evidence="2">The sequence shown here is derived from an EMBL/GenBank/DDBJ whole genome shotgun (WGS) entry which is preliminary data.</text>
</comment>